<keyword evidence="2" id="KW-1185">Reference proteome</keyword>
<dbReference type="AlphaFoldDB" id="A0A9W4UHZ9"/>
<evidence type="ECO:0000313" key="2">
    <source>
        <dbReference type="Proteomes" id="UP001152607"/>
    </source>
</evidence>
<organism evidence="1 2">
    <name type="scientific">Periconia digitata</name>
    <dbReference type="NCBI Taxonomy" id="1303443"/>
    <lineage>
        <taxon>Eukaryota</taxon>
        <taxon>Fungi</taxon>
        <taxon>Dikarya</taxon>
        <taxon>Ascomycota</taxon>
        <taxon>Pezizomycotina</taxon>
        <taxon>Dothideomycetes</taxon>
        <taxon>Pleosporomycetidae</taxon>
        <taxon>Pleosporales</taxon>
        <taxon>Massarineae</taxon>
        <taxon>Periconiaceae</taxon>
        <taxon>Periconia</taxon>
    </lineage>
</organism>
<evidence type="ECO:0000313" key="1">
    <source>
        <dbReference type="EMBL" id="CAI6335352.1"/>
    </source>
</evidence>
<accession>A0A9W4UHZ9</accession>
<protein>
    <submittedName>
        <fullName evidence="1">Uncharacterized protein</fullName>
    </submittedName>
</protein>
<comment type="caution">
    <text evidence="1">The sequence shown here is derived from an EMBL/GenBank/DDBJ whole genome shotgun (WGS) entry which is preliminary data.</text>
</comment>
<dbReference type="Proteomes" id="UP001152607">
    <property type="component" value="Unassembled WGS sequence"/>
</dbReference>
<proteinExistence type="predicted"/>
<gene>
    <name evidence="1" type="ORF">PDIGIT_LOCUS8432</name>
</gene>
<reference evidence="1" key="1">
    <citation type="submission" date="2023-01" db="EMBL/GenBank/DDBJ databases">
        <authorList>
            <person name="Van Ghelder C."/>
            <person name="Rancurel C."/>
        </authorList>
    </citation>
    <scope>NUCLEOTIDE SEQUENCE</scope>
    <source>
        <strain evidence="1">CNCM I-4278</strain>
    </source>
</reference>
<name>A0A9W4UHZ9_9PLEO</name>
<dbReference type="EMBL" id="CAOQHR010000005">
    <property type="protein sequence ID" value="CAI6335352.1"/>
    <property type="molecule type" value="Genomic_DNA"/>
</dbReference>
<sequence>MNYRYKASCTLPPKPQKMKHSPRKNIGQNIQARHIDSRCLCRQSSARHGVDKAAGIYKFRERVHAWRSGCTCSRYHCRKGK</sequence>